<reference evidence="2" key="1">
    <citation type="submission" date="2019-03" db="EMBL/GenBank/DDBJ databases">
        <title>Single cell metagenomics reveals metabolic interactions within the superorganism composed of flagellate Streblomastix strix and complex community of Bacteroidetes bacteria on its surface.</title>
        <authorList>
            <person name="Treitli S.C."/>
            <person name="Kolisko M."/>
            <person name="Husnik F."/>
            <person name="Keeling P."/>
            <person name="Hampl V."/>
        </authorList>
    </citation>
    <scope>NUCLEOTIDE SEQUENCE</scope>
    <source>
        <strain evidence="2">STM</strain>
    </source>
</reference>
<comment type="caution">
    <text evidence="2">The sequence shown here is derived from an EMBL/GenBank/DDBJ whole genome shotgun (WGS) entry which is preliminary data.</text>
</comment>
<evidence type="ECO:0000313" key="2">
    <source>
        <dbReference type="EMBL" id="KAA6308199.1"/>
    </source>
</evidence>
<accession>A0A5J4PI46</accession>
<protein>
    <submittedName>
        <fullName evidence="2">Uncharacterized protein</fullName>
    </submittedName>
</protein>
<sequence>MKTSFNKYIMKSFLKNLGLLLILIGTVILVVCSYTGNVNSNSILLFATILVIAGLISYIVINKRIY</sequence>
<dbReference type="AlphaFoldDB" id="A0A5J4PI46"/>
<keyword evidence="1" id="KW-0472">Membrane</keyword>
<dbReference type="EMBL" id="SNRY01008641">
    <property type="protein sequence ID" value="KAA6308199.1"/>
    <property type="molecule type" value="Genomic_DNA"/>
</dbReference>
<feature type="transmembrane region" description="Helical" evidence="1">
    <location>
        <begin position="42"/>
        <end position="61"/>
    </location>
</feature>
<keyword evidence="1" id="KW-0812">Transmembrane</keyword>
<evidence type="ECO:0000256" key="1">
    <source>
        <dbReference type="SAM" id="Phobius"/>
    </source>
</evidence>
<name>A0A5J4PI46_9ZZZZ</name>
<organism evidence="2">
    <name type="scientific">termite gut metagenome</name>
    <dbReference type="NCBI Taxonomy" id="433724"/>
    <lineage>
        <taxon>unclassified sequences</taxon>
        <taxon>metagenomes</taxon>
        <taxon>organismal metagenomes</taxon>
    </lineage>
</organism>
<keyword evidence="1" id="KW-1133">Transmembrane helix</keyword>
<gene>
    <name evidence="2" type="ORF">EZS27_040123</name>
</gene>
<proteinExistence type="predicted"/>